<proteinExistence type="predicted"/>
<protein>
    <submittedName>
        <fullName evidence="2">Membrane protein</fullName>
    </submittedName>
</protein>
<reference evidence="2 3" key="1">
    <citation type="journal article" date="2019" name="Int. J. Syst. Evol. Microbiol.">
        <title>The Global Catalogue of Microorganisms (GCM) 10K type strain sequencing project: providing services to taxonomists for standard genome sequencing and annotation.</title>
        <authorList>
            <consortium name="The Broad Institute Genomics Platform"/>
            <consortium name="The Broad Institute Genome Sequencing Center for Infectious Disease"/>
            <person name="Wu L."/>
            <person name="Ma J."/>
        </authorList>
    </citation>
    <scope>NUCLEOTIDE SEQUENCE [LARGE SCALE GENOMIC DNA]</scope>
    <source>
        <strain evidence="2 3">JCM 1407</strain>
    </source>
</reference>
<sequence length="438" mass="51458">MAQKKAYSRYFIILQEDEKGYSLGVDKSASGYVKMEIKNGKCKISYYVQNIKKESAPYYMVLICDKKDTSKIIKVGEMNIDEYGRADICYEYGEDNIANSNISADKVSGAAIVKFIDSNIISVMSGFSTTDTPRWKNFNMIEPSKVRNEEKEEKSKSHKKVDKKTKTEQKIEDKSIFDKYEDNIEKIKDTEVKEENNKDEITTVKEKNIEENIDKEVNDKNIKENKNPIKKDLSDNRNIEDHEKECESKEDIDDSKEDTTTVKNNESDVDSFKNNDENKHIFIDNTIDVKSEDYRDKEDYPRGVVGNFFNSLVKDFKNIENFNEEIKRCKWYNIPIENKDDMKDTCNYDKYMVVYHPMISYYPYIEKHKHYVMGYKCDKEGEMKYLVYGIPGKKAKKDQPFEGKSGFVTWISKENEEDGYWLMFYDYKTSKVIIPTNK</sequence>
<keyword evidence="3" id="KW-1185">Reference proteome</keyword>
<accession>A0ABN1JPF3</accession>
<gene>
    <name evidence="2" type="ORF">GCM10008906_28360</name>
</gene>
<evidence type="ECO:0000256" key="1">
    <source>
        <dbReference type="SAM" id="MobiDB-lite"/>
    </source>
</evidence>
<name>A0ABN1JPF3_9CLOT</name>
<dbReference type="Proteomes" id="UP001501510">
    <property type="component" value="Unassembled WGS sequence"/>
</dbReference>
<evidence type="ECO:0000313" key="2">
    <source>
        <dbReference type="EMBL" id="GAA0744009.1"/>
    </source>
</evidence>
<dbReference type="RefSeq" id="WP_343762509.1">
    <property type="nucleotide sequence ID" value="NZ_BAAACG010000013.1"/>
</dbReference>
<feature type="region of interest" description="Disordered" evidence="1">
    <location>
        <begin position="219"/>
        <end position="274"/>
    </location>
</feature>
<feature type="compositionally biased region" description="Basic and acidic residues" evidence="1">
    <location>
        <begin position="146"/>
        <end position="155"/>
    </location>
</feature>
<comment type="caution">
    <text evidence="2">The sequence shown here is derived from an EMBL/GenBank/DDBJ whole genome shotgun (WGS) entry which is preliminary data.</text>
</comment>
<feature type="region of interest" description="Disordered" evidence="1">
    <location>
        <begin position="146"/>
        <end position="168"/>
    </location>
</feature>
<feature type="compositionally biased region" description="Basic and acidic residues" evidence="1">
    <location>
        <begin position="219"/>
        <end position="249"/>
    </location>
</feature>
<organism evidence="2 3">
    <name type="scientific">Clostridium oceanicum</name>
    <dbReference type="NCBI Taxonomy" id="1543"/>
    <lineage>
        <taxon>Bacteria</taxon>
        <taxon>Bacillati</taxon>
        <taxon>Bacillota</taxon>
        <taxon>Clostridia</taxon>
        <taxon>Eubacteriales</taxon>
        <taxon>Clostridiaceae</taxon>
        <taxon>Clostridium</taxon>
    </lineage>
</organism>
<evidence type="ECO:0000313" key="3">
    <source>
        <dbReference type="Proteomes" id="UP001501510"/>
    </source>
</evidence>
<dbReference type="EMBL" id="BAAACG010000013">
    <property type="protein sequence ID" value="GAA0744009.1"/>
    <property type="molecule type" value="Genomic_DNA"/>
</dbReference>